<sequence>MPELANLLLESYSYSVCQQHYNEVVSKPHFYQKLLDNSNLDHENRSQINTSSASVSSGTSHSTAKFGGIENQGNNEYIMYSTSVSGGASHSTVEFEDIENQGNNKYIMYLTNMIKDLYQEKCEENKNLVEQWNSRYCNQEKRIQEDNNRFSLENLLNYTSQMWLSQRNQVIIRFIETLTYNDNNLDLDSISAKKIFKRMMAVDLIYGSRHRKYVSEINLVASAIKYSIARSKTIINIDNHITCSGSYTYFQRWLDELSEEEEALPKGLLFMAFDNEQKGQRNYLDRGSNIVTYNTVTSFVAFNLESQNYIQHTNMPWSSNFLNRSQYESLFTITPVMQEIINSELHNYLFEIISLLIDENLSTINSIGSLIANIRSNDHCKKRCLVCNEQNIDNRKQLCPKCGICLSTLAELQQHQVPKVEEDNKDRPIIFKPYNIEESSPSTMPRISITQKLSPDKGVKTPEIFVPDPLNVNPNTIANVEEVLLHIKKISGVKDGTRKWVIVTCDGVTYHYATKIKHKFPWLVLIPGQLHKEINILRAYVELNWNIDLKEFAKYQGYKSENQLAYFKKCHDHHKAWNSVFYYLQAIINYRTAIRRNNPLLKRAAKRVFSPIWSARRHPIYRLIEASDEIQIVLLDPSVRDTLIPPTPQLHYWKIAARNCKKFFQLRSKFFRLIRYNDPQANSPRSRPEATAECQRFRAHLRKYNFINPTDSRAICKSLGEEIELSTKLSNFTSLAKKARQKYITNIFFNNDSAPLFSPIPITKEKEDAQKDEVNIKREEIIFKIETLLECLDKNIQKKYSRLKSRKRDKLLTILAKVRSLFDSYSEHNCDN</sequence>
<protein>
    <submittedName>
        <fullName evidence="2">Uncharacterized protein</fullName>
    </submittedName>
</protein>
<dbReference type="OrthoDB" id="2448326at2759"/>
<comment type="caution">
    <text evidence="2">The sequence shown here is derived from an EMBL/GenBank/DDBJ whole genome shotgun (WGS) entry which is preliminary data.</text>
</comment>
<feature type="region of interest" description="Disordered" evidence="1">
    <location>
        <begin position="44"/>
        <end position="67"/>
    </location>
</feature>
<proteinExistence type="predicted"/>
<dbReference type="AlphaFoldDB" id="A0A397VR01"/>
<dbReference type="Proteomes" id="UP000266673">
    <property type="component" value="Unassembled WGS sequence"/>
</dbReference>
<gene>
    <name evidence="2" type="ORF">C2G38_2167160</name>
</gene>
<evidence type="ECO:0000313" key="2">
    <source>
        <dbReference type="EMBL" id="RIB24954.1"/>
    </source>
</evidence>
<dbReference type="EMBL" id="QKWP01000194">
    <property type="protein sequence ID" value="RIB24954.1"/>
    <property type="molecule type" value="Genomic_DNA"/>
</dbReference>
<accession>A0A397VR01</accession>
<keyword evidence="3" id="KW-1185">Reference proteome</keyword>
<reference evidence="2 3" key="1">
    <citation type="submission" date="2018-06" db="EMBL/GenBank/DDBJ databases">
        <title>Comparative genomics reveals the genomic features of Rhizophagus irregularis, R. cerebriforme, R. diaphanum and Gigaspora rosea, and their symbiotic lifestyle signature.</title>
        <authorList>
            <person name="Morin E."/>
            <person name="San Clemente H."/>
            <person name="Chen E.C.H."/>
            <person name="De La Providencia I."/>
            <person name="Hainaut M."/>
            <person name="Kuo A."/>
            <person name="Kohler A."/>
            <person name="Murat C."/>
            <person name="Tang N."/>
            <person name="Roy S."/>
            <person name="Loubradou J."/>
            <person name="Henrissat B."/>
            <person name="Grigoriev I.V."/>
            <person name="Corradi N."/>
            <person name="Roux C."/>
            <person name="Martin F.M."/>
        </authorList>
    </citation>
    <scope>NUCLEOTIDE SEQUENCE [LARGE SCALE GENOMIC DNA]</scope>
    <source>
        <strain evidence="2 3">DAOM 194757</strain>
    </source>
</reference>
<evidence type="ECO:0000313" key="3">
    <source>
        <dbReference type="Proteomes" id="UP000266673"/>
    </source>
</evidence>
<organism evidence="2 3">
    <name type="scientific">Gigaspora rosea</name>
    <dbReference type="NCBI Taxonomy" id="44941"/>
    <lineage>
        <taxon>Eukaryota</taxon>
        <taxon>Fungi</taxon>
        <taxon>Fungi incertae sedis</taxon>
        <taxon>Mucoromycota</taxon>
        <taxon>Glomeromycotina</taxon>
        <taxon>Glomeromycetes</taxon>
        <taxon>Diversisporales</taxon>
        <taxon>Gigasporaceae</taxon>
        <taxon>Gigaspora</taxon>
    </lineage>
</organism>
<evidence type="ECO:0000256" key="1">
    <source>
        <dbReference type="SAM" id="MobiDB-lite"/>
    </source>
</evidence>
<feature type="compositionally biased region" description="Low complexity" evidence="1">
    <location>
        <begin position="50"/>
        <end position="63"/>
    </location>
</feature>
<name>A0A397VR01_9GLOM</name>